<evidence type="ECO:0000256" key="3">
    <source>
        <dbReference type="ARBA" id="ARBA00023136"/>
    </source>
</evidence>
<dbReference type="AlphaFoldDB" id="A0AAX4HT22"/>
<proteinExistence type="predicted"/>
<comment type="subcellular location">
    <subcellularLocation>
        <location evidence="1">Cell membrane</location>
    </subcellularLocation>
</comment>
<keyword evidence="6" id="KW-1185">Reference proteome</keyword>
<reference evidence="5 6" key="1">
    <citation type="submission" date="2023-11" db="EMBL/GenBank/DDBJ databases">
        <title>Peredibacter starrii A3.12.</title>
        <authorList>
            <person name="Mitchell R.J."/>
        </authorList>
    </citation>
    <scope>NUCLEOTIDE SEQUENCE [LARGE SCALE GENOMIC DNA]</scope>
    <source>
        <strain evidence="5 6">A3.12</strain>
    </source>
</reference>
<feature type="signal peptide" evidence="4">
    <location>
        <begin position="1"/>
        <end position="21"/>
    </location>
</feature>
<dbReference type="EMBL" id="CP139487">
    <property type="protein sequence ID" value="WPU66535.1"/>
    <property type="molecule type" value="Genomic_DNA"/>
</dbReference>
<evidence type="ECO:0000256" key="1">
    <source>
        <dbReference type="ARBA" id="ARBA00004236"/>
    </source>
</evidence>
<keyword evidence="2" id="KW-1003">Cell membrane</keyword>
<evidence type="ECO:0000256" key="4">
    <source>
        <dbReference type="SAM" id="SignalP"/>
    </source>
</evidence>
<dbReference type="KEGG" id="psti:SOO65_07235"/>
<organism evidence="5 6">
    <name type="scientific">Peredibacter starrii</name>
    <dbReference type="NCBI Taxonomy" id="28202"/>
    <lineage>
        <taxon>Bacteria</taxon>
        <taxon>Pseudomonadati</taxon>
        <taxon>Bdellovibrionota</taxon>
        <taxon>Bacteriovoracia</taxon>
        <taxon>Bacteriovoracales</taxon>
        <taxon>Bacteriovoracaceae</taxon>
        <taxon>Peredibacter</taxon>
    </lineage>
</organism>
<protein>
    <submittedName>
        <fullName evidence="5">SdiA-regulated domain-containing protein</fullName>
    </submittedName>
</protein>
<evidence type="ECO:0000256" key="2">
    <source>
        <dbReference type="ARBA" id="ARBA00022475"/>
    </source>
</evidence>
<dbReference type="Proteomes" id="UP001324634">
    <property type="component" value="Chromosome"/>
</dbReference>
<evidence type="ECO:0000313" key="6">
    <source>
        <dbReference type="Proteomes" id="UP001324634"/>
    </source>
</evidence>
<dbReference type="SUPFAM" id="SSF50956">
    <property type="entry name" value="Thermostable phytase (3-phytase)"/>
    <property type="match status" value="1"/>
</dbReference>
<gene>
    <name evidence="5" type="ORF">SOO65_07235</name>
</gene>
<dbReference type="Pfam" id="PF06977">
    <property type="entry name" value="SdiA-regulated"/>
    <property type="match status" value="1"/>
</dbReference>
<dbReference type="RefSeq" id="WP_321398847.1">
    <property type="nucleotide sequence ID" value="NZ_CP139487.1"/>
</dbReference>
<dbReference type="InterPro" id="IPR009722">
    <property type="entry name" value="YjiK/CarP"/>
</dbReference>
<accession>A0AAX4HT22</accession>
<sequence length="287" mass="32568">MTFKIFILFAVLLAQTTTHLAYSSSGEVPQFRVLDFVKNGANPNDLSGVAWVPETKSYFFVLNKKGLVYESDENFNHKRTISISNLGDSEEIVYLGMQESNGQMYPEVAIAEESGRIFILTITEKDTYDTLRDGYQFTMNPTNENWGNEGIEGLAYDQVNKVFYAGKEKSPMAVYKFNRPADSSIKSVQPTLLITNDQLKGHISDLSGLFFNEESQRLMILSHESYSMLDMAEDGTLVKKYPLSKYISKKVLKSIKSQYEGITIGKDGDLILTSEPYYYQQIDLKYL</sequence>
<dbReference type="GO" id="GO:0005886">
    <property type="term" value="C:plasma membrane"/>
    <property type="evidence" value="ECO:0007669"/>
    <property type="project" value="UniProtKB-SubCell"/>
</dbReference>
<keyword evidence="4" id="KW-0732">Signal</keyword>
<evidence type="ECO:0000313" key="5">
    <source>
        <dbReference type="EMBL" id="WPU66535.1"/>
    </source>
</evidence>
<feature type="chain" id="PRO_5043825279" evidence="4">
    <location>
        <begin position="22"/>
        <end position="287"/>
    </location>
</feature>
<name>A0AAX4HT22_9BACT</name>
<keyword evidence="3" id="KW-0472">Membrane</keyword>